<feature type="domain" description="LCCL" evidence="3">
    <location>
        <begin position="164"/>
        <end position="269"/>
    </location>
</feature>
<dbReference type="AlphaFoldDB" id="V5FY78"/>
<organism evidence="4 5">
    <name type="scientific">Byssochlamys spectabilis (strain No. 5 / NBRC 109023)</name>
    <name type="common">Paecilomyces variotii</name>
    <dbReference type="NCBI Taxonomy" id="1356009"/>
    <lineage>
        <taxon>Eukaryota</taxon>
        <taxon>Fungi</taxon>
        <taxon>Dikarya</taxon>
        <taxon>Ascomycota</taxon>
        <taxon>Pezizomycotina</taxon>
        <taxon>Eurotiomycetes</taxon>
        <taxon>Eurotiomycetidae</taxon>
        <taxon>Eurotiales</taxon>
        <taxon>Thermoascaceae</taxon>
        <taxon>Paecilomyces</taxon>
    </lineage>
</organism>
<dbReference type="InterPro" id="IPR036609">
    <property type="entry name" value="LCCL_sf"/>
</dbReference>
<proteinExistence type="predicted"/>
<keyword evidence="2" id="KW-1133">Transmembrane helix</keyword>
<dbReference type="PANTHER" id="PTHR31331:SF8">
    <property type="entry name" value="LCCL DOMAIN PROTEIN (AFU_ORTHOLOGUE AFUA_5G02970)"/>
    <property type="match status" value="1"/>
</dbReference>
<feature type="region of interest" description="Disordered" evidence="1">
    <location>
        <begin position="1"/>
        <end position="40"/>
    </location>
</feature>
<accession>V5FY78</accession>
<dbReference type="OrthoDB" id="441660at2759"/>
<dbReference type="Gene3D" id="2.170.130.20">
    <property type="entry name" value="LCCL-like domain"/>
    <property type="match status" value="1"/>
</dbReference>
<feature type="compositionally biased region" description="Basic and acidic residues" evidence="1">
    <location>
        <begin position="644"/>
        <end position="654"/>
    </location>
</feature>
<dbReference type="InterPro" id="IPR004043">
    <property type="entry name" value="LCCL"/>
</dbReference>
<evidence type="ECO:0000313" key="4">
    <source>
        <dbReference type="EMBL" id="GAD93572.1"/>
    </source>
</evidence>
<feature type="transmembrane region" description="Helical" evidence="2">
    <location>
        <begin position="319"/>
        <end position="335"/>
    </location>
</feature>
<dbReference type="InterPro" id="IPR051957">
    <property type="entry name" value="CRISP-LCCL_domain"/>
</dbReference>
<protein>
    <submittedName>
        <fullName evidence="4">LCCL domain protein</fullName>
    </submittedName>
</protein>
<dbReference type="EMBL" id="BAUL01000061">
    <property type="protein sequence ID" value="GAD93572.1"/>
    <property type="molecule type" value="Genomic_DNA"/>
</dbReference>
<dbReference type="PROSITE" id="PS50820">
    <property type="entry name" value="LCCL"/>
    <property type="match status" value="1"/>
</dbReference>
<dbReference type="SUPFAM" id="SSF69848">
    <property type="entry name" value="LCCL domain"/>
    <property type="match status" value="1"/>
</dbReference>
<dbReference type="eggNOG" id="ENOG502QUEX">
    <property type="taxonomic scope" value="Eukaryota"/>
</dbReference>
<dbReference type="HOGENOM" id="CLU_011125_1_1_1"/>
<dbReference type="InParanoid" id="V5FY78"/>
<reference evidence="5" key="1">
    <citation type="journal article" date="2014" name="Genome Announc.">
        <title>Draft genome sequence of the formaldehyde-resistant fungus Byssochlamys spectabilis No. 5 (anamorph Paecilomyces variotii No. 5) (NBRC109023).</title>
        <authorList>
            <person name="Oka T."/>
            <person name="Ekino K."/>
            <person name="Fukuda K."/>
            <person name="Nomura Y."/>
        </authorList>
    </citation>
    <scope>NUCLEOTIDE SEQUENCE [LARGE SCALE GENOMIC DNA]</scope>
    <source>
        <strain evidence="5">No. 5 / NBRC 109023</strain>
    </source>
</reference>
<feature type="transmembrane region" description="Helical" evidence="2">
    <location>
        <begin position="115"/>
        <end position="134"/>
    </location>
</feature>
<dbReference type="Pfam" id="PF03815">
    <property type="entry name" value="LCCL"/>
    <property type="match status" value="1"/>
</dbReference>
<feature type="region of interest" description="Disordered" evidence="1">
    <location>
        <begin position="639"/>
        <end position="660"/>
    </location>
</feature>
<feature type="transmembrane region" description="Helical" evidence="2">
    <location>
        <begin position="347"/>
        <end position="368"/>
    </location>
</feature>
<feature type="transmembrane region" description="Helical" evidence="2">
    <location>
        <begin position="388"/>
        <end position="410"/>
    </location>
</feature>
<evidence type="ECO:0000313" key="5">
    <source>
        <dbReference type="Proteomes" id="UP000018001"/>
    </source>
</evidence>
<sequence>MYDDNRDEERGVFIPPPLTDEESLGDPDAPDGLLPEERGSEGGLRRLPIWIQESSKSFRWGWVPLPLRKAGRAVVRWVKGPVPPHELLFKPLFPNVQALPATYFDRVFPKRKQKIAVLLFLYFSWFLSWFLVLLHSASSGYIEGYGRPQSLSCSASFWSYGNKCGLNGNDCRPFSESTMAFRCPANCKALQLLDPHTVGNQTLNYKPLIVGGPEPESPERGVYRADSFICQAAIHSGAITNAAGGCGVVKLEGAAHSYPSVSRNGLQSVGFPSTFPKSFSFLKLPGSQASCPKDPRWPLLGITIAAVVLMALFTTSPPVFFFSTFFMLFLHVGLVSDPPNLPTLTDLFSLLLARLLPASFVAYVLYQYCARPLLTPLASPEYQLSKTLLYLPPAFIGALNNYTFAVLIPIQRLTPHDIREQPGAKAALGVMITIVVSIILSQAWHIRQGGLMPRYLAIYASMGTIIIILLVLPGLRLRIHHYILAILLMPGTAFPIRPSVIYQGLLLGLFINGVARWGFASIIQTPAALGEIPSSTGGSHGWWGATSPNITNSSVHISLPRNTDPRHRGNGNITFALWEHDRMTELGVDGVSILVNDVERYRGYLDEDKRGEFTWHRHGHDGLELPPMLMPVDREEDSFESWSDDVRAEERTEEQREDDEPEDLFFRFAFLRGAEAGLYGGVGVWLRDGRWLPPPPPKT</sequence>
<keyword evidence="5" id="KW-1185">Reference proteome</keyword>
<dbReference type="Proteomes" id="UP000018001">
    <property type="component" value="Unassembled WGS sequence"/>
</dbReference>
<keyword evidence="2" id="KW-0812">Transmembrane</keyword>
<evidence type="ECO:0000256" key="2">
    <source>
        <dbReference type="SAM" id="Phobius"/>
    </source>
</evidence>
<feature type="transmembrane region" description="Helical" evidence="2">
    <location>
        <begin position="422"/>
        <end position="444"/>
    </location>
</feature>
<feature type="transmembrane region" description="Helical" evidence="2">
    <location>
        <begin position="456"/>
        <end position="479"/>
    </location>
</feature>
<name>V5FY78_BYSSN</name>
<gene>
    <name evidence="4" type="ORF">PVAR5_2184</name>
</gene>
<dbReference type="FunCoup" id="V5FY78">
    <property type="interactions" value="3"/>
</dbReference>
<evidence type="ECO:0000256" key="1">
    <source>
        <dbReference type="SAM" id="MobiDB-lite"/>
    </source>
</evidence>
<feature type="compositionally biased region" description="Acidic residues" evidence="1">
    <location>
        <begin position="19"/>
        <end position="29"/>
    </location>
</feature>
<comment type="caution">
    <text evidence="4">The sequence shown here is derived from an EMBL/GenBank/DDBJ whole genome shotgun (WGS) entry which is preliminary data.</text>
</comment>
<keyword evidence="2" id="KW-0472">Membrane</keyword>
<dbReference type="PANTHER" id="PTHR31331">
    <property type="entry name" value="LCCL DOMAIN PROTEIN (AFU_ORTHOLOGUE AFUA_5G08630)"/>
    <property type="match status" value="1"/>
</dbReference>
<evidence type="ECO:0000259" key="3">
    <source>
        <dbReference type="PROSITE" id="PS50820"/>
    </source>
</evidence>
<dbReference type="SMART" id="SM00603">
    <property type="entry name" value="LCCL"/>
    <property type="match status" value="1"/>
</dbReference>